<keyword evidence="2" id="KW-1185">Reference proteome</keyword>
<organism evidence="1 2">
    <name type="scientific">Leadbetterella byssophila (strain DSM 17132 / JCM 16389 / KACC 11308 / NBRC 106382 / 4M15)</name>
    <dbReference type="NCBI Taxonomy" id="649349"/>
    <lineage>
        <taxon>Bacteria</taxon>
        <taxon>Pseudomonadati</taxon>
        <taxon>Bacteroidota</taxon>
        <taxon>Cytophagia</taxon>
        <taxon>Cytophagales</taxon>
        <taxon>Leadbetterellaceae</taxon>
        <taxon>Leadbetterella</taxon>
    </lineage>
</organism>
<protein>
    <submittedName>
        <fullName evidence="1">Uncharacterized protein</fullName>
    </submittedName>
</protein>
<accession>E4RR16</accession>
<dbReference type="AlphaFoldDB" id="E4RR16"/>
<reference key="1">
    <citation type="submission" date="2010-11" db="EMBL/GenBank/DDBJ databases">
        <title>The complete genome of Leadbetterella byssophila DSM 17132.</title>
        <authorList>
            <consortium name="US DOE Joint Genome Institute (JGI-PGF)"/>
            <person name="Lucas S."/>
            <person name="Copeland A."/>
            <person name="Lapidus A."/>
            <person name="Glavina del Rio T."/>
            <person name="Dalin E."/>
            <person name="Tice H."/>
            <person name="Bruce D."/>
            <person name="Goodwin L."/>
            <person name="Pitluck S."/>
            <person name="Kyrpides N."/>
            <person name="Mavromatis K."/>
            <person name="Ivanova N."/>
            <person name="Teshima H."/>
            <person name="Brettin T."/>
            <person name="Detter J.C."/>
            <person name="Han C."/>
            <person name="Tapia R."/>
            <person name="Land M."/>
            <person name="Hauser L."/>
            <person name="Markowitz V."/>
            <person name="Cheng J.-F."/>
            <person name="Hugenholtz P."/>
            <person name="Woyke T."/>
            <person name="Wu D."/>
            <person name="Tindall B."/>
            <person name="Pomrenke H.G."/>
            <person name="Brambilla E."/>
            <person name="Klenk H.-P."/>
            <person name="Eisen J.A."/>
        </authorList>
    </citation>
    <scope>NUCLEOTIDE SEQUENCE [LARGE SCALE GENOMIC DNA]</scope>
    <source>
        <strain>DSM 17132</strain>
    </source>
</reference>
<name>E4RR16_LEAB4</name>
<sequence>MALTVLVSSHSFAYYEHLCTITQIKKVSFEPESCYGKLSVSEVHEVPSFKKGTCCEISFKVNKGHTAIQSSFNLMPFVAVEMQLPEFQFLCPTLIPEKSEVLASSNSSPPSSVPLFIKYRKLIL</sequence>
<dbReference type="KEGG" id="lby:Lbys_0865"/>
<evidence type="ECO:0000313" key="1">
    <source>
        <dbReference type="EMBL" id="ADQ16611.1"/>
    </source>
</evidence>
<proteinExistence type="predicted"/>
<reference evidence="1 2" key="2">
    <citation type="journal article" date="2011" name="Stand. Genomic Sci.">
        <title>Complete genome sequence of Leadbetterella byssophila type strain (4M15).</title>
        <authorList>
            <person name="Abt B."/>
            <person name="Teshima H."/>
            <person name="Lucas S."/>
            <person name="Lapidus A."/>
            <person name="Del Rio T.G."/>
            <person name="Nolan M."/>
            <person name="Tice H."/>
            <person name="Cheng J.F."/>
            <person name="Pitluck S."/>
            <person name="Liolios K."/>
            <person name="Pagani I."/>
            <person name="Ivanova N."/>
            <person name="Mavromatis K."/>
            <person name="Pati A."/>
            <person name="Tapia R."/>
            <person name="Han C."/>
            <person name="Goodwin L."/>
            <person name="Chen A."/>
            <person name="Palaniappan K."/>
            <person name="Land M."/>
            <person name="Hauser L."/>
            <person name="Chang Y.J."/>
            <person name="Jeffries C.D."/>
            <person name="Rohde M."/>
            <person name="Goker M."/>
            <person name="Tindall B.J."/>
            <person name="Detter J.C."/>
            <person name="Woyke T."/>
            <person name="Bristow J."/>
            <person name="Eisen J.A."/>
            <person name="Markowitz V."/>
            <person name="Hugenholtz P."/>
            <person name="Klenk H.P."/>
            <person name="Kyrpides N.C."/>
        </authorList>
    </citation>
    <scope>NUCLEOTIDE SEQUENCE [LARGE SCALE GENOMIC DNA]</scope>
    <source>
        <strain evidence="2">DSM 17132 / JCM 16389 / KACC 11308 / NBRC 106382 / 4M15</strain>
    </source>
</reference>
<dbReference type="STRING" id="649349.Lbys_0865"/>
<dbReference type="EMBL" id="CP002305">
    <property type="protein sequence ID" value="ADQ16611.1"/>
    <property type="molecule type" value="Genomic_DNA"/>
</dbReference>
<dbReference type="HOGENOM" id="CLU_2001013_0_0_10"/>
<dbReference type="Proteomes" id="UP000007435">
    <property type="component" value="Chromosome"/>
</dbReference>
<gene>
    <name evidence="1" type="ordered locus">Lbys_0865</name>
</gene>
<evidence type="ECO:0000313" key="2">
    <source>
        <dbReference type="Proteomes" id="UP000007435"/>
    </source>
</evidence>